<keyword evidence="3" id="KW-0413">Isomerase</keyword>
<comment type="similarity">
    <text evidence="1">Belongs to the SIS family. PHI subfamily.</text>
</comment>
<dbReference type="Gene3D" id="3.40.50.10490">
    <property type="entry name" value="Glucose-6-phosphate isomerase like protein, domain 1"/>
    <property type="match status" value="1"/>
</dbReference>
<evidence type="ECO:0000259" key="2">
    <source>
        <dbReference type="PROSITE" id="PS51464"/>
    </source>
</evidence>
<feature type="domain" description="SIS" evidence="2">
    <location>
        <begin position="27"/>
        <end position="170"/>
    </location>
</feature>
<evidence type="ECO:0000313" key="3">
    <source>
        <dbReference type="EMBL" id="MFD1037547.1"/>
    </source>
</evidence>
<organism evidence="3 4">
    <name type="scientific">Virgibacillus byunsanensis</name>
    <dbReference type="NCBI Taxonomy" id="570945"/>
    <lineage>
        <taxon>Bacteria</taxon>
        <taxon>Bacillati</taxon>
        <taxon>Bacillota</taxon>
        <taxon>Bacilli</taxon>
        <taxon>Bacillales</taxon>
        <taxon>Bacillaceae</taxon>
        <taxon>Virgibacillus</taxon>
    </lineage>
</organism>
<dbReference type="InterPro" id="IPR001347">
    <property type="entry name" value="SIS_dom"/>
</dbReference>
<dbReference type="SUPFAM" id="SSF53697">
    <property type="entry name" value="SIS domain"/>
    <property type="match status" value="1"/>
</dbReference>
<dbReference type="EC" id="5.3.1.27" evidence="3"/>
<dbReference type="GO" id="GO:0043800">
    <property type="term" value="F:6-phospho-3-hexuloisomerase activity"/>
    <property type="evidence" value="ECO:0007669"/>
    <property type="project" value="UniProtKB-EC"/>
</dbReference>
<dbReference type="PANTHER" id="PTHR43443:SF1">
    <property type="entry name" value="3-HEXULOSE-6-PHOSPHATE ISOMERASE"/>
    <property type="match status" value="1"/>
</dbReference>
<protein>
    <submittedName>
        <fullName evidence="3">6-phospho-3-hexuloisomerase</fullName>
        <ecNumber evidence="3">5.3.1.27</ecNumber>
    </submittedName>
</protein>
<dbReference type="EMBL" id="JBHTKJ010000007">
    <property type="protein sequence ID" value="MFD1037547.1"/>
    <property type="molecule type" value="Genomic_DNA"/>
</dbReference>
<dbReference type="Pfam" id="PF01380">
    <property type="entry name" value="SIS"/>
    <property type="match status" value="1"/>
</dbReference>
<proteinExistence type="inferred from homology"/>
<evidence type="ECO:0000256" key="1">
    <source>
        <dbReference type="ARBA" id="ARBA00009235"/>
    </source>
</evidence>
<dbReference type="Proteomes" id="UP001597040">
    <property type="component" value="Unassembled WGS sequence"/>
</dbReference>
<dbReference type="CDD" id="cd05005">
    <property type="entry name" value="SIS_PHI"/>
    <property type="match status" value="1"/>
</dbReference>
<comment type="caution">
    <text evidence="3">The sequence shown here is derived from an EMBL/GenBank/DDBJ whole genome shotgun (WGS) entry which is preliminary data.</text>
</comment>
<dbReference type="InterPro" id="IPR017552">
    <property type="entry name" value="PHI/rmpB"/>
</dbReference>
<gene>
    <name evidence="3" type="primary">hxlB</name>
    <name evidence="3" type="ORF">ACFQ3N_03795</name>
</gene>
<reference evidence="4" key="1">
    <citation type="journal article" date="2019" name="Int. J. Syst. Evol. Microbiol.">
        <title>The Global Catalogue of Microorganisms (GCM) 10K type strain sequencing project: providing services to taxonomists for standard genome sequencing and annotation.</title>
        <authorList>
            <consortium name="The Broad Institute Genomics Platform"/>
            <consortium name="The Broad Institute Genome Sequencing Center for Infectious Disease"/>
            <person name="Wu L."/>
            <person name="Ma J."/>
        </authorList>
    </citation>
    <scope>NUCLEOTIDE SEQUENCE [LARGE SCALE GENOMIC DNA]</scope>
    <source>
        <strain evidence="4">CCUG 56754</strain>
    </source>
</reference>
<dbReference type="NCBIfam" id="TIGR03127">
    <property type="entry name" value="RuMP_HxlB"/>
    <property type="match status" value="1"/>
</dbReference>
<accession>A0ABW3LGP0</accession>
<dbReference type="PROSITE" id="PS51464">
    <property type="entry name" value="SIS"/>
    <property type="match status" value="1"/>
</dbReference>
<dbReference type="InterPro" id="IPR046348">
    <property type="entry name" value="SIS_dom_sf"/>
</dbReference>
<evidence type="ECO:0000313" key="4">
    <source>
        <dbReference type="Proteomes" id="UP001597040"/>
    </source>
</evidence>
<dbReference type="RefSeq" id="WP_390359669.1">
    <property type="nucleotide sequence ID" value="NZ_JBHTKJ010000007.1"/>
</dbReference>
<sequence>MKKITDVIANEVSEVLRHVNPSETEELADSLQKANRIFVAGTGRSGLIGKTFAMRLMHSGYQIYVVGETITPSIESNDLLLIISGSGSTSSLKEYATKSKDVGFKVALVTTNKNSAIGQLSNCIVQIPAATKKRLDQEPDTIQPLGSQFDQSAHLLLDAVVVYLLQQQDEKNNAKLNQKHANLE</sequence>
<name>A0ABW3LGP0_9BACI</name>
<dbReference type="PANTHER" id="PTHR43443">
    <property type="entry name" value="3-HEXULOSE-6-PHOSPHATE ISOMERASE"/>
    <property type="match status" value="1"/>
</dbReference>
<keyword evidence="4" id="KW-1185">Reference proteome</keyword>